<organism evidence="9 10">
    <name type="scientific">Tepidimonas charontis</name>
    <dbReference type="NCBI Taxonomy" id="2267262"/>
    <lineage>
        <taxon>Bacteria</taxon>
        <taxon>Pseudomonadati</taxon>
        <taxon>Pseudomonadota</taxon>
        <taxon>Betaproteobacteria</taxon>
        <taxon>Burkholderiales</taxon>
        <taxon>Tepidimonas</taxon>
    </lineage>
</organism>
<proteinExistence type="inferred from homology"/>
<sequence length="293" mass="30772">MPLMDVAQGQHYPAGALYVVATPIGNLADITLRALHVLQLADVVACEDTRHTARLLQAYGLRAPLLAVHEHNEARMTDAVLARLRAGQRVAYVSDAGTPGISDPGARLCAAVQRAGLRTVPIPGASSVTALLSVAGMTAGPVTIVGFLPPRAAARQRAWQRCSALNTGLLLLEAPHRIDTLARELATFGTRPLTVGRELTKQFEEVATLPCAAFAAWLDAEPQRRRGEFAVLVHPPAAPAPDANTAAVSPEALRVLALLRAELPASSAARLASAITGAPRDALYRAALAQDPS</sequence>
<dbReference type="SUPFAM" id="SSF53790">
    <property type="entry name" value="Tetrapyrrole methylase"/>
    <property type="match status" value="1"/>
</dbReference>
<comment type="similarity">
    <text evidence="6">Belongs to the methyltransferase superfamily. RsmI family.</text>
</comment>
<evidence type="ECO:0000259" key="7">
    <source>
        <dbReference type="Pfam" id="PF00590"/>
    </source>
</evidence>
<comment type="caution">
    <text evidence="9">The sequence shown here is derived from an EMBL/GenBank/DDBJ whole genome shotgun (WGS) entry which is preliminary data.</text>
</comment>
<evidence type="ECO:0000256" key="4">
    <source>
        <dbReference type="ARBA" id="ARBA00022679"/>
    </source>
</evidence>
<dbReference type="PROSITE" id="PS01296">
    <property type="entry name" value="RSMI"/>
    <property type="match status" value="1"/>
</dbReference>
<dbReference type="InterPro" id="IPR000878">
    <property type="entry name" value="4pyrrol_Mease"/>
</dbReference>
<dbReference type="InterPro" id="IPR008189">
    <property type="entry name" value="rRNA_ssu_MeTfrase_I"/>
</dbReference>
<dbReference type="HAMAP" id="MF_01877">
    <property type="entry name" value="16SrRNA_methyltr_I"/>
    <property type="match status" value="1"/>
</dbReference>
<dbReference type="InterPro" id="IPR053910">
    <property type="entry name" value="RsmI_HTH"/>
</dbReference>
<feature type="domain" description="Tetrapyrrole methylase" evidence="7">
    <location>
        <begin position="17"/>
        <end position="209"/>
    </location>
</feature>
<dbReference type="InterPro" id="IPR014777">
    <property type="entry name" value="4pyrrole_Mease_sub1"/>
</dbReference>
<comment type="subcellular location">
    <subcellularLocation>
        <location evidence="6">Cytoplasm</location>
    </subcellularLocation>
</comment>
<evidence type="ECO:0000256" key="6">
    <source>
        <dbReference type="HAMAP-Rule" id="MF_01877"/>
    </source>
</evidence>
<gene>
    <name evidence="9" type="primary">rsmI_2</name>
    <name evidence="6" type="synonym">rsmI</name>
    <name evidence="9" type="ORF">Tchar_02389</name>
</gene>
<dbReference type="InterPro" id="IPR014776">
    <property type="entry name" value="4pyrrole_Mease_sub2"/>
</dbReference>
<dbReference type="Gene3D" id="3.30.950.10">
    <property type="entry name" value="Methyltransferase, Cobalt-precorrin-4 Transmethylase, Domain 2"/>
    <property type="match status" value="1"/>
</dbReference>
<keyword evidence="5 6" id="KW-0949">S-adenosyl-L-methionine</keyword>
<dbReference type="EMBL" id="VJON01000051">
    <property type="protein sequence ID" value="TSE30795.1"/>
    <property type="molecule type" value="Genomic_DNA"/>
</dbReference>
<dbReference type="EC" id="2.1.1.198" evidence="6"/>
<comment type="function">
    <text evidence="6">Catalyzes the 2'-O-methylation of the ribose of cytidine 1402 (C1402) in 16S rRNA.</text>
</comment>
<dbReference type="NCBIfam" id="TIGR00096">
    <property type="entry name" value="16S rRNA (cytidine(1402)-2'-O)-methyltransferase"/>
    <property type="match status" value="1"/>
</dbReference>
<feature type="domain" description="RsmI HTH" evidence="8">
    <location>
        <begin position="247"/>
        <end position="290"/>
    </location>
</feature>
<dbReference type="CDD" id="cd11648">
    <property type="entry name" value="RsmI"/>
    <property type="match status" value="1"/>
</dbReference>
<dbReference type="InterPro" id="IPR035996">
    <property type="entry name" value="4pyrrol_Methylase_sf"/>
</dbReference>
<evidence type="ECO:0000259" key="8">
    <source>
        <dbReference type="Pfam" id="PF23016"/>
    </source>
</evidence>
<dbReference type="InterPro" id="IPR018063">
    <property type="entry name" value="SAM_MeTrfase_RsmI_CS"/>
</dbReference>
<dbReference type="OrthoDB" id="9809084at2"/>
<accession>A0A554X4P8</accession>
<dbReference type="GO" id="GO:0005737">
    <property type="term" value="C:cytoplasm"/>
    <property type="evidence" value="ECO:0007669"/>
    <property type="project" value="UniProtKB-SubCell"/>
</dbReference>
<keyword evidence="1 6" id="KW-0963">Cytoplasm</keyword>
<dbReference type="RefSeq" id="WP_144329249.1">
    <property type="nucleotide sequence ID" value="NZ_VJON01000051.1"/>
</dbReference>
<dbReference type="AlphaFoldDB" id="A0A554X4P8"/>
<dbReference type="Gene3D" id="3.40.1010.10">
    <property type="entry name" value="Cobalt-precorrin-4 Transmethylase, Domain 1"/>
    <property type="match status" value="1"/>
</dbReference>
<comment type="catalytic activity">
    <reaction evidence="6">
        <text>cytidine(1402) in 16S rRNA + S-adenosyl-L-methionine = 2'-O-methylcytidine(1402) in 16S rRNA + S-adenosyl-L-homocysteine + H(+)</text>
        <dbReference type="Rhea" id="RHEA:42924"/>
        <dbReference type="Rhea" id="RHEA-COMP:10285"/>
        <dbReference type="Rhea" id="RHEA-COMP:10286"/>
        <dbReference type="ChEBI" id="CHEBI:15378"/>
        <dbReference type="ChEBI" id="CHEBI:57856"/>
        <dbReference type="ChEBI" id="CHEBI:59789"/>
        <dbReference type="ChEBI" id="CHEBI:74495"/>
        <dbReference type="ChEBI" id="CHEBI:82748"/>
        <dbReference type="EC" id="2.1.1.198"/>
    </reaction>
</comment>
<keyword evidence="10" id="KW-1185">Reference proteome</keyword>
<protein>
    <recommendedName>
        <fullName evidence="6">Ribosomal RNA small subunit methyltransferase I</fullName>
        <ecNumber evidence="6">2.1.1.198</ecNumber>
    </recommendedName>
    <alternativeName>
        <fullName evidence="6">16S rRNA 2'-O-ribose C1402 methyltransferase</fullName>
    </alternativeName>
    <alternativeName>
        <fullName evidence="6">rRNA (cytidine-2'-O-)-methyltransferase RsmI</fullName>
    </alternativeName>
</protein>
<keyword evidence="4 6" id="KW-0808">Transferase</keyword>
<keyword evidence="2 6" id="KW-0698">rRNA processing</keyword>
<name>A0A554X4P8_9BURK</name>
<evidence type="ECO:0000256" key="1">
    <source>
        <dbReference type="ARBA" id="ARBA00022490"/>
    </source>
</evidence>
<dbReference type="PIRSF" id="PIRSF005917">
    <property type="entry name" value="MTase_YraL"/>
    <property type="match status" value="1"/>
</dbReference>
<dbReference type="GO" id="GO:0070677">
    <property type="term" value="F:rRNA (cytosine-2'-O-)-methyltransferase activity"/>
    <property type="evidence" value="ECO:0007669"/>
    <property type="project" value="UniProtKB-UniRule"/>
</dbReference>
<reference evidence="9 10" key="1">
    <citation type="submission" date="2019-07" db="EMBL/GenBank/DDBJ databases">
        <title>Tepidimonas charontis SPSP-6 draft genome.</title>
        <authorList>
            <person name="Da Costa M.S."/>
            <person name="Froufe H.J.C."/>
            <person name="Egas C."/>
            <person name="Albuquerque L."/>
        </authorList>
    </citation>
    <scope>NUCLEOTIDE SEQUENCE [LARGE SCALE GENOMIC DNA]</scope>
    <source>
        <strain evidence="9 10">SPSP-6</strain>
    </source>
</reference>
<evidence type="ECO:0000256" key="3">
    <source>
        <dbReference type="ARBA" id="ARBA00022603"/>
    </source>
</evidence>
<evidence type="ECO:0000313" key="9">
    <source>
        <dbReference type="EMBL" id="TSE30795.1"/>
    </source>
</evidence>
<dbReference type="Proteomes" id="UP000318294">
    <property type="component" value="Unassembled WGS sequence"/>
</dbReference>
<evidence type="ECO:0000313" key="10">
    <source>
        <dbReference type="Proteomes" id="UP000318294"/>
    </source>
</evidence>
<dbReference type="FunFam" id="3.40.1010.10:FF:000007">
    <property type="entry name" value="Ribosomal RNA small subunit methyltransferase I"/>
    <property type="match status" value="1"/>
</dbReference>
<dbReference type="PANTHER" id="PTHR46111">
    <property type="entry name" value="RIBOSOMAL RNA SMALL SUBUNIT METHYLTRANSFERASE I"/>
    <property type="match status" value="1"/>
</dbReference>
<dbReference type="Pfam" id="PF00590">
    <property type="entry name" value="TP_methylase"/>
    <property type="match status" value="1"/>
</dbReference>
<evidence type="ECO:0000256" key="5">
    <source>
        <dbReference type="ARBA" id="ARBA00022691"/>
    </source>
</evidence>
<evidence type="ECO:0000256" key="2">
    <source>
        <dbReference type="ARBA" id="ARBA00022552"/>
    </source>
</evidence>
<keyword evidence="3 6" id="KW-0489">Methyltransferase</keyword>
<dbReference type="PANTHER" id="PTHR46111:SF1">
    <property type="entry name" value="RIBOSOMAL RNA SMALL SUBUNIT METHYLTRANSFERASE I"/>
    <property type="match status" value="1"/>
</dbReference>
<dbReference type="Pfam" id="PF23016">
    <property type="entry name" value="RsmI_C"/>
    <property type="match status" value="1"/>
</dbReference>